<dbReference type="EC" id="1.1.99.14" evidence="6"/>
<evidence type="ECO:0000256" key="5">
    <source>
        <dbReference type="ARBA" id="ARBA00023014"/>
    </source>
</evidence>
<dbReference type="PANTHER" id="PTHR32479">
    <property type="entry name" value="GLYCOLATE OXIDASE IRON-SULFUR SUBUNIT"/>
    <property type="match status" value="1"/>
</dbReference>
<gene>
    <name evidence="9" type="primary">glcF</name>
    <name evidence="9" type="ORF">K9B37_18315</name>
</gene>
<comment type="cofactor">
    <cofactor evidence="6">
        <name>[4Fe-4S] cluster</name>
        <dbReference type="ChEBI" id="CHEBI:49883"/>
    </cofactor>
    <text evidence="6">Binds 2 [4Fe-4S] clusters.</text>
</comment>
<dbReference type="InterPro" id="IPR009051">
    <property type="entry name" value="Helical_ferredxn"/>
</dbReference>
<dbReference type="RefSeq" id="WP_224314974.1">
    <property type="nucleotide sequence ID" value="NZ_JAIRBM010000016.1"/>
</dbReference>
<evidence type="ECO:0000256" key="2">
    <source>
        <dbReference type="ARBA" id="ARBA00022723"/>
    </source>
</evidence>
<dbReference type="GO" id="GO:0019154">
    <property type="term" value="F:glycolate dehydrogenase activity"/>
    <property type="evidence" value="ECO:0007669"/>
    <property type="project" value="UniProtKB-EC"/>
</dbReference>
<keyword evidence="5 6" id="KW-0411">Iron-sulfur</keyword>
<comment type="catalytic activity">
    <reaction evidence="6">
        <text>glycolate + A = glyoxylate + AH2</text>
        <dbReference type="Rhea" id="RHEA:21264"/>
        <dbReference type="ChEBI" id="CHEBI:13193"/>
        <dbReference type="ChEBI" id="CHEBI:17499"/>
        <dbReference type="ChEBI" id="CHEBI:29805"/>
        <dbReference type="ChEBI" id="CHEBI:36655"/>
        <dbReference type="EC" id="1.1.99.14"/>
    </reaction>
</comment>
<keyword evidence="3" id="KW-0677">Repeat</keyword>
<protein>
    <recommendedName>
        <fullName evidence="6">Glycolate oxidase iron-sulfur subunit</fullName>
        <ecNumber evidence="6">1.1.99.14</ecNumber>
    </recommendedName>
</protein>
<keyword evidence="1 6" id="KW-0004">4Fe-4S</keyword>
<dbReference type="EMBL" id="JAIRBM010000016">
    <property type="protein sequence ID" value="MBZ6078222.1"/>
    <property type="molecule type" value="Genomic_DNA"/>
</dbReference>
<dbReference type="Gene3D" id="1.10.1060.10">
    <property type="entry name" value="Alpha-helical ferredoxin"/>
    <property type="match status" value="1"/>
</dbReference>
<dbReference type="Pfam" id="PF02754">
    <property type="entry name" value="CCG"/>
    <property type="match status" value="2"/>
</dbReference>
<evidence type="ECO:0000256" key="3">
    <source>
        <dbReference type="ARBA" id="ARBA00022737"/>
    </source>
</evidence>
<evidence type="ECO:0000256" key="1">
    <source>
        <dbReference type="ARBA" id="ARBA00022485"/>
    </source>
</evidence>
<keyword evidence="2 6" id="KW-0479">Metal-binding</keyword>
<reference evidence="9 10" key="1">
    <citation type="submission" date="2021-09" db="EMBL/GenBank/DDBJ databases">
        <title>The complete genome sequence of a new microorganism.</title>
        <authorList>
            <person name="Zi Z."/>
        </authorList>
    </citation>
    <scope>NUCLEOTIDE SEQUENCE [LARGE SCALE GENOMIC DNA]</scope>
    <source>
        <strain evidence="9 10">WGZ8</strain>
    </source>
</reference>
<evidence type="ECO:0000259" key="8">
    <source>
        <dbReference type="PROSITE" id="PS51379"/>
    </source>
</evidence>
<keyword evidence="4 6" id="KW-0408">Iron</keyword>
<dbReference type="InterPro" id="IPR012257">
    <property type="entry name" value="Glc_ox_4Fe-4S"/>
</dbReference>
<name>A0ABS7VTH1_9HYPH</name>
<dbReference type="PROSITE" id="PS51379">
    <property type="entry name" value="4FE4S_FER_2"/>
    <property type="match status" value="1"/>
</dbReference>
<sequence length="462" mass="50200">MRTNFSKAQLANPEIAEAKRILETCVHYGFCTNTCPTYVLTRDENDSPRGRIDLIRSMLEKGGPPDPKTVHHLDRCLSCLSCMTTCAVKVDYVHLIDHARAHIEHHHRRPWLERLLRGMLAKVLPHPKRFEWALRASRVAKAAPSLVPPRLRPAVAMIPEPACLDTDILAPGVHPAEGQRRKRVALLAGCAQQVLNGNINRATIRLLQRHGCEVVVSPGVGCCGSLTLHMGREADAKASARAAIMAWSREMETGGLDAIVINASGCGTSVKDYGHLFAQDPDLAEPARRIAALARDVSQIIVELGLNRSVEPRAYRVAYHDPCSMQHGQKVTRQPRELLRAAGFQVMDVPEKHFCCGSAGTYNLLQPEMAAMLGQRKADHIVSTDPDIAATGNIGCMMQIGQYLGRPVVHTVELLDWATGGPRPPALVGVALRDPTRPAEAAEPDGLAVSDGGGAANDVGIW</sequence>
<evidence type="ECO:0000313" key="10">
    <source>
        <dbReference type="Proteomes" id="UP000704176"/>
    </source>
</evidence>
<feature type="domain" description="4Fe-4S ferredoxin-type" evidence="8">
    <location>
        <begin position="16"/>
        <end position="45"/>
    </location>
</feature>
<keyword evidence="6" id="KW-0249">Electron transport</keyword>
<evidence type="ECO:0000313" key="9">
    <source>
        <dbReference type="EMBL" id="MBZ6078222.1"/>
    </source>
</evidence>
<dbReference type="PIRSF" id="PIRSF000139">
    <property type="entry name" value="Glc_ox_4Fe-4S"/>
    <property type="match status" value="1"/>
</dbReference>
<evidence type="ECO:0000256" key="7">
    <source>
        <dbReference type="SAM" id="MobiDB-lite"/>
    </source>
</evidence>
<dbReference type="Pfam" id="PF12838">
    <property type="entry name" value="Fer4_7"/>
    <property type="match status" value="1"/>
</dbReference>
<comment type="function">
    <text evidence="6">Component of a complex that catalyzes the oxidation of glycolate to glyoxylate.</text>
</comment>
<dbReference type="InterPro" id="IPR004017">
    <property type="entry name" value="Cys_rich_dom"/>
</dbReference>
<dbReference type="PANTHER" id="PTHR32479:SF17">
    <property type="entry name" value="GLYCOLATE OXIDASE IRON-SULFUR SUBUNIT"/>
    <property type="match status" value="1"/>
</dbReference>
<keyword evidence="6" id="KW-0813">Transport</keyword>
<organism evidence="9 10">
    <name type="scientific">Microvirga puerhi</name>
    <dbReference type="NCBI Taxonomy" id="2876078"/>
    <lineage>
        <taxon>Bacteria</taxon>
        <taxon>Pseudomonadati</taxon>
        <taxon>Pseudomonadota</taxon>
        <taxon>Alphaproteobacteria</taxon>
        <taxon>Hyphomicrobiales</taxon>
        <taxon>Methylobacteriaceae</taxon>
        <taxon>Microvirga</taxon>
    </lineage>
</organism>
<keyword evidence="10" id="KW-1185">Reference proteome</keyword>
<evidence type="ECO:0000256" key="4">
    <source>
        <dbReference type="ARBA" id="ARBA00023004"/>
    </source>
</evidence>
<keyword evidence="9" id="KW-0560">Oxidoreductase</keyword>
<comment type="catalytic activity">
    <reaction evidence="6">
        <text>(R)-lactate + A = pyruvate + AH2</text>
        <dbReference type="Rhea" id="RHEA:15089"/>
        <dbReference type="ChEBI" id="CHEBI:13193"/>
        <dbReference type="ChEBI" id="CHEBI:15361"/>
        <dbReference type="ChEBI" id="CHEBI:16004"/>
        <dbReference type="ChEBI" id="CHEBI:17499"/>
    </reaction>
</comment>
<accession>A0ABS7VTH1</accession>
<dbReference type="Proteomes" id="UP000704176">
    <property type="component" value="Unassembled WGS sequence"/>
</dbReference>
<dbReference type="SUPFAM" id="SSF54862">
    <property type="entry name" value="4Fe-4S ferredoxins"/>
    <property type="match status" value="1"/>
</dbReference>
<feature type="region of interest" description="Disordered" evidence="7">
    <location>
        <begin position="437"/>
        <end position="462"/>
    </location>
</feature>
<proteinExistence type="predicted"/>
<comment type="caution">
    <text evidence="9">The sequence shown here is derived from an EMBL/GenBank/DDBJ whole genome shotgun (WGS) entry which is preliminary data.</text>
</comment>
<dbReference type="NCBIfam" id="NF008434">
    <property type="entry name" value="PRK11274.1"/>
    <property type="match status" value="1"/>
</dbReference>
<dbReference type="InterPro" id="IPR017896">
    <property type="entry name" value="4Fe4S_Fe-S-bd"/>
</dbReference>
<evidence type="ECO:0000256" key="6">
    <source>
        <dbReference type="PIRNR" id="PIRNR000139"/>
    </source>
</evidence>